<gene>
    <name evidence="5" type="ORF">KIH79_08145</name>
</gene>
<keyword evidence="1" id="KW-0805">Transcription regulation</keyword>
<dbReference type="PANTHER" id="PTHR46796">
    <property type="entry name" value="HTH-TYPE TRANSCRIPTIONAL ACTIVATOR RHAS-RELATED"/>
    <property type="match status" value="1"/>
</dbReference>
<dbReference type="InterPro" id="IPR018060">
    <property type="entry name" value="HTH_AraC"/>
</dbReference>
<dbReference type="RefSeq" id="WP_219058926.1">
    <property type="nucleotide sequence ID" value="NZ_JAHBBH010000021.1"/>
</dbReference>
<dbReference type="InterPro" id="IPR050204">
    <property type="entry name" value="AraC_XylS_family_regulators"/>
</dbReference>
<evidence type="ECO:0000256" key="1">
    <source>
        <dbReference type="ARBA" id="ARBA00023015"/>
    </source>
</evidence>
<dbReference type="PANTHER" id="PTHR46796:SF2">
    <property type="entry name" value="TRANSCRIPTIONAL REGULATORY PROTEIN"/>
    <property type="match status" value="1"/>
</dbReference>
<evidence type="ECO:0000256" key="2">
    <source>
        <dbReference type="ARBA" id="ARBA00023125"/>
    </source>
</evidence>
<evidence type="ECO:0000313" key="6">
    <source>
        <dbReference type="Proteomes" id="UP000700815"/>
    </source>
</evidence>
<evidence type="ECO:0000256" key="3">
    <source>
        <dbReference type="ARBA" id="ARBA00023163"/>
    </source>
</evidence>
<sequence>MRVPWPNMVFDDCEYFVCRPSVNAQRTLLHPLRVGVSHYLPGYVRRTENYDRYLVVYVERGTLQLRQRGKRFTATDNQFLFIDNDEFFYTAGAETRSCFLLFDGPLASAYYQTVVSALTPVFSIPDSASSVRTIHRIYQMCKAEAPVSETTLHRWITGILTDFIIAASGPIPKRSVVTGIQRAIHYINNNLEKPMTIRELAEIAKMSEFHFIRSFSDYTGQTPHNYLVEMRLNLAQQLLLNSPETISRISEICGFARPQTMYVAFKRNYGMSPKEFRRDSLGRYEQRAQALAQP</sequence>
<evidence type="ECO:0000259" key="4">
    <source>
        <dbReference type="PROSITE" id="PS01124"/>
    </source>
</evidence>
<dbReference type="SMART" id="SM00342">
    <property type="entry name" value="HTH_ARAC"/>
    <property type="match status" value="1"/>
</dbReference>
<accession>A0ABS6WFR4</accession>
<keyword evidence="2" id="KW-0238">DNA-binding</keyword>
<dbReference type="Proteomes" id="UP000700815">
    <property type="component" value="Unassembled WGS sequence"/>
</dbReference>
<reference evidence="5 6" key="1">
    <citation type="submission" date="2021-05" db="EMBL/GenBank/DDBJ databases">
        <title>Phylogenetic classification of ten novel species belonging to the genus Bifidobacterium comprising B. colchicus sp. nov., B. abeli sp. nov., B. bicoloris sp. nov., B. guerezis sp. nov., B. rosaliae sp. nov., B. santillanensis sp. nov., B. argentati sp. nov., B. amazzoni sp. nov., B. pluviali sp. nov., and B. pinnaculum sp. nov.</title>
        <authorList>
            <person name="Lugli G.A."/>
            <person name="Ruiz Garcia L."/>
            <person name="Margolles A."/>
            <person name="Ventura M."/>
        </authorList>
    </citation>
    <scope>NUCLEOTIDE SEQUENCE [LARGE SCALE GENOMIC DNA]</scope>
    <source>
        <strain evidence="5 6">82T10</strain>
    </source>
</reference>
<protein>
    <submittedName>
        <fullName evidence="5">Helix-turn-helix transcriptional regulator</fullName>
    </submittedName>
</protein>
<organism evidence="5 6">
    <name type="scientific">Bifidobacterium miconis</name>
    <dbReference type="NCBI Taxonomy" id="2834435"/>
    <lineage>
        <taxon>Bacteria</taxon>
        <taxon>Bacillati</taxon>
        <taxon>Actinomycetota</taxon>
        <taxon>Actinomycetes</taxon>
        <taxon>Bifidobacteriales</taxon>
        <taxon>Bifidobacteriaceae</taxon>
        <taxon>Bifidobacterium</taxon>
    </lineage>
</organism>
<keyword evidence="3" id="KW-0804">Transcription</keyword>
<feature type="domain" description="HTH araC/xylS-type" evidence="4">
    <location>
        <begin position="181"/>
        <end position="279"/>
    </location>
</feature>
<dbReference type="Pfam" id="PF12833">
    <property type="entry name" value="HTH_18"/>
    <property type="match status" value="1"/>
</dbReference>
<proteinExistence type="predicted"/>
<dbReference type="EMBL" id="JAHBBH010000021">
    <property type="protein sequence ID" value="MBW3092893.1"/>
    <property type="molecule type" value="Genomic_DNA"/>
</dbReference>
<evidence type="ECO:0000313" key="5">
    <source>
        <dbReference type="EMBL" id="MBW3092893.1"/>
    </source>
</evidence>
<name>A0ABS6WFR4_9BIFI</name>
<keyword evidence="6" id="KW-1185">Reference proteome</keyword>
<dbReference type="PROSITE" id="PS01124">
    <property type="entry name" value="HTH_ARAC_FAMILY_2"/>
    <property type="match status" value="1"/>
</dbReference>
<comment type="caution">
    <text evidence="5">The sequence shown here is derived from an EMBL/GenBank/DDBJ whole genome shotgun (WGS) entry which is preliminary data.</text>
</comment>